<sequence length="84" mass="9483">MNTVLSLIQALGVYFSIPLIDWASNRAWASIRGMGFYWGMGVYFSIPLLEWASNGAWASIRDGLLLETLRCLIIGAKIYNSKYF</sequence>
<evidence type="ECO:0000313" key="1">
    <source>
        <dbReference type="Proteomes" id="UP000887563"/>
    </source>
</evidence>
<keyword evidence="1" id="KW-1185">Reference proteome</keyword>
<organism evidence="1 2">
    <name type="scientific">Meloidogyne incognita</name>
    <name type="common">Southern root-knot nematode worm</name>
    <name type="synonym">Oxyuris incognita</name>
    <dbReference type="NCBI Taxonomy" id="6306"/>
    <lineage>
        <taxon>Eukaryota</taxon>
        <taxon>Metazoa</taxon>
        <taxon>Ecdysozoa</taxon>
        <taxon>Nematoda</taxon>
        <taxon>Chromadorea</taxon>
        <taxon>Rhabditida</taxon>
        <taxon>Tylenchina</taxon>
        <taxon>Tylenchomorpha</taxon>
        <taxon>Tylenchoidea</taxon>
        <taxon>Meloidogynidae</taxon>
        <taxon>Meloidogyninae</taxon>
        <taxon>Meloidogyne</taxon>
        <taxon>Meloidogyne incognita group</taxon>
    </lineage>
</organism>
<dbReference type="AlphaFoldDB" id="A0A914N9C6"/>
<name>A0A914N9C6_MELIC</name>
<protein>
    <submittedName>
        <fullName evidence="2">Uncharacterized protein</fullName>
    </submittedName>
</protein>
<reference evidence="2" key="1">
    <citation type="submission" date="2022-11" db="UniProtKB">
        <authorList>
            <consortium name="WormBaseParasite"/>
        </authorList>
    </citation>
    <scope>IDENTIFICATION</scope>
</reference>
<dbReference type="WBParaSite" id="Minc3s04319g36031">
    <property type="protein sequence ID" value="Minc3s04319g36031"/>
    <property type="gene ID" value="Minc3s04319g36031"/>
</dbReference>
<proteinExistence type="predicted"/>
<dbReference type="Proteomes" id="UP000887563">
    <property type="component" value="Unplaced"/>
</dbReference>
<accession>A0A914N9C6</accession>
<evidence type="ECO:0000313" key="2">
    <source>
        <dbReference type="WBParaSite" id="Minc3s04319g36031"/>
    </source>
</evidence>